<keyword evidence="2 5" id="KW-0812">Transmembrane</keyword>
<protein>
    <submittedName>
        <fullName evidence="7">LapA_dom domain-containing protein</fullName>
    </submittedName>
</protein>
<keyword evidence="4 5" id="KW-0472">Membrane</keyword>
<reference evidence="7" key="1">
    <citation type="submission" date="2021-02" db="EMBL/GenBank/DDBJ databases">
        <authorList>
            <person name="Han P."/>
        </authorList>
    </citation>
    <scope>NUCLEOTIDE SEQUENCE</scope>
    <source>
        <strain evidence="7">Candidatus Nitrotoga sp. ZN8</strain>
    </source>
</reference>
<name>A0A916F8K9_9PROT</name>
<dbReference type="InterPro" id="IPR010445">
    <property type="entry name" value="LapA_dom"/>
</dbReference>
<dbReference type="Pfam" id="PF06305">
    <property type="entry name" value="LapA_dom"/>
    <property type="match status" value="1"/>
</dbReference>
<evidence type="ECO:0000313" key="7">
    <source>
        <dbReference type="EMBL" id="CAE6704353.1"/>
    </source>
</evidence>
<accession>A0A916F8K9</accession>
<evidence type="ECO:0000259" key="6">
    <source>
        <dbReference type="Pfam" id="PF06305"/>
    </source>
</evidence>
<evidence type="ECO:0000256" key="3">
    <source>
        <dbReference type="ARBA" id="ARBA00022989"/>
    </source>
</evidence>
<keyword evidence="1" id="KW-1003">Cell membrane</keyword>
<dbReference type="AlphaFoldDB" id="A0A916F8K9"/>
<dbReference type="GO" id="GO:0005886">
    <property type="term" value="C:plasma membrane"/>
    <property type="evidence" value="ECO:0007669"/>
    <property type="project" value="InterPro"/>
</dbReference>
<evidence type="ECO:0000256" key="4">
    <source>
        <dbReference type="ARBA" id="ARBA00023136"/>
    </source>
</evidence>
<feature type="transmembrane region" description="Helical" evidence="5">
    <location>
        <begin position="44"/>
        <end position="65"/>
    </location>
</feature>
<dbReference type="Proteomes" id="UP000675882">
    <property type="component" value="Unassembled WGS sequence"/>
</dbReference>
<gene>
    <name evidence="7" type="ORF">NTGZN8_160086</name>
</gene>
<sequence length="95" mass="10982">MRYLIWLLRAILFLVFLGFAIKNDQPVVLHYILGYEWHTSLILALLLFFAAGMVVGVLAVLNNILRQRREIAMLKRELRLKSKLVNESDLNSPGM</sequence>
<keyword evidence="8" id="KW-1185">Reference proteome</keyword>
<evidence type="ECO:0000313" key="8">
    <source>
        <dbReference type="Proteomes" id="UP000675882"/>
    </source>
</evidence>
<evidence type="ECO:0000256" key="2">
    <source>
        <dbReference type="ARBA" id="ARBA00022692"/>
    </source>
</evidence>
<comment type="caution">
    <text evidence="7">The sequence shown here is derived from an EMBL/GenBank/DDBJ whole genome shotgun (WGS) entry which is preliminary data.</text>
</comment>
<evidence type="ECO:0000256" key="5">
    <source>
        <dbReference type="SAM" id="Phobius"/>
    </source>
</evidence>
<evidence type="ECO:0000256" key="1">
    <source>
        <dbReference type="ARBA" id="ARBA00022475"/>
    </source>
</evidence>
<organism evidence="7 8">
    <name type="scientific">Candidatus Nitrotoga fabula</name>
    <dbReference type="NCBI Taxonomy" id="2182327"/>
    <lineage>
        <taxon>Bacteria</taxon>
        <taxon>Pseudomonadati</taxon>
        <taxon>Pseudomonadota</taxon>
        <taxon>Betaproteobacteria</taxon>
        <taxon>Nitrosomonadales</taxon>
        <taxon>Gallionellaceae</taxon>
        <taxon>Candidatus Nitrotoga</taxon>
    </lineage>
</organism>
<dbReference type="EMBL" id="CAJNBL010000008">
    <property type="protein sequence ID" value="CAE6704353.1"/>
    <property type="molecule type" value="Genomic_DNA"/>
</dbReference>
<feature type="domain" description="Lipopolysaccharide assembly protein A" evidence="6">
    <location>
        <begin position="22"/>
        <end position="82"/>
    </location>
</feature>
<proteinExistence type="predicted"/>
<keyword evidence="3 5" id="KW-1133">Transmembrane helix</keyword>